<keyword evidence="5 6" id="KW-0472">Membrane</keyword>
<evidence type="ECO:0000256" key="2">
    <source>
        <dbReference type="ARBA" id="ARBA00022448"/>
    </source>
</evidence>
<keyword evidence="8" id="KW-1185">Reference proteome</keyword>
<dbReference type="GO" id="GO:0016020">
    <property type="term" value="C:membrane"/>
    <property type="evidence" value="ECO:0007669"/>
    <property type="project" value="UniProtKB-SubCell"/>
</dbReference>
<feature type="transmembrane region" description="Helical" evidence="6">
    <location>
        <begin position="302"/>
        <end position="326"/>
    </location>
</feature>
<dbReference type="RefSeq" id="WP_062422025.1">
    <property type="nucleotide sequence ID" value="NZ_BBYA01000010.1"/>
</dbReference>
<evidence type="ECO:0000256" key="4">
    <source>
        <dbReference type="ARBA" id="ARBA00022989"/>
    </source>
</evidence>
<gene>
    <name evidence="7" type="ORF">ADM99_13350</name>
</gene>
<dbReference type="GO" id="GO:0035435">
    <property type="term" value="P:phosphate ion transmembrane transport"/>
    <property type="evidence" value="ECO:0007669"/>
    <property type="project" value="TreeGrafter"/>
</dbReference>
<evidence type="ECO:0000256" key="5">
    <source>
        <dbReference type="ARBA" id="ARBA00023136"/>
    </source>
</evidence>
<dbReference type="PANTHER" id="PTHR11101:SF80">
    <property type="entry name" value="PHOSPHATE TRANSPORTER"/>
    <property type="match status" value="1"/>
</dbReference>
<organism evidence="7 8">
    <name type="scientific">Leptolinea tardivitalis</name>
    <dbReference type="NCBI Taxonomy" id="229920"/>
    <lineage>
        <taxon>Bacteria</taxon>
        <taxon>Bacillati</taxon>
        <taxon>Chloroflexota</taxon>
        <taxon>Anaerolineae</taxon>
        <taxon>Anaerolineales</taxon>
        <taxon>Anaerolineaceae</taxon>
        <taxon>Leptolinea</taxon>
    </lineage>
</organism>
<dbReference type="PANTHER" id="PTHR11101">
    <property type="entry name" value="PHOSPHATE TRANSPORTER"/>
    <property type="match status" value="1"/>
</dbReference>
<keyword evidence="3 6" id="KW-0812">Transmembrane</keyword>
<comment type="caution">
    <text evidence="7">The sequence shown here is derived from an EMBL/GenBank/DDBJ whole genome shotgun (WGS) entry which is preliminary data.</text>
</comment>
<feature type="transmembrane region" description="Helical" evidence="6">
    <location>
        <begin position="135"/>
        <end position="158"/>
    </location>
</feature>
<dbReference type="Proteomes" id="UP000050430">
    <property type="component" value="Unassembled WGS sequence"/>
</dbReference>
<feature type="transmembrane region" description="Helical" evidence="6">
    <location>
        <begin position="213"/>
        <end position="235"/>
    </location>
</feature>
<dbReference type="OrthoDB" id="9779554at2"/>
<evidence type="ECO:0000313" key="7">
    <source>
        <dbReference type="EMBL" id="KPL70181.1"/>
    </source>
</evidence>
<dbReference type="AlphaFoldDB" id="A0A0P6X7P4"/>
<accession>A0A0P6X7P4</accession>
<evidence type="ECO:0000313" key="8">
    <source>
        <dbReference type="Proteomes" id="UP000050430"/>
    </source>
</evidence>
<feature type="transmembrane region" description="Helical" evidence="6">
    <location>
        <begin position="77"/>
        <end position="98"/>
    </location>
</feature>
<reference evidence="7 8" key="1">
    <citation type="submission" date="2015-07" db="EMBL/GenBank/DDBJ databases">
        <title>Genome sequence of Leptolinea tardivitalis DSM 16556.</title>
        <authorList>
            <person name="Hemp J."/>
            <person name="Ward L.M."/>
            <person name="Pace L.A."/>
            <person name="Fischer W.W."/>
        </authorList>
    </citation>
    <scope>NUCLEOTIDE SEQUENCE [LARGE SCALE GENOMIC DNA]</scope>
    <source>
        <strain evidence="7 8">YMTK-2</strain>
    </source>
</reference>
<dbReference type="InterPro" id="IPR001204">
    <property type="entry name" value="Phos_transporter"/>
</dbReference>
<evidence type="ECO:0000256" key="3">
    <source>
        <dbReference type="ARBA" id="ARBA00022692"/>
    </source>
</evidence>
<dbReference type="PATRIC" id="fig|229920.5.peg.9"/>
<dbReference type="EMBL" id="LGCK01000014">
    <property type="protein sequence ID" value="KPL70181.1"/>
    <property type="molecule type" value="Genomic_DNA"/>
</dbReference>
<dbReference type="GO" id="GO:0005315">
    <property type="term" value="F:phosphate transmembrane transporter activity"/>
    <property type="evidence" value="ECO:0007669"/>
    <property type="project" value="InterPro"/>
</dbReference>
<evidence type="ECO:0000256" key="1">
    <source>
        <dbReference type="ARBA" id="ARBA00004141"/>
    </source>
</evidence>
<protein>
    <recommendedName>
        <fullName evidence="9">Inorganic phosphate transporter</fullName>
    </recommendedName>
</protein>
<evidence type="ECO:0000256" key="6">
    <source>
        <dbReference type="SAM" id="Phobius"/>
    </source>
</evidence>
<dbReference type="STRING" id="229920.ADM99_13350"/>
<feature type="transmembrane region" description="Helical" evidence="6">
    <location>
        <begin position="247"/>
        <end position="267"/>
    </location>
</feature>
<feature type="transmembrane region" description="Helical" evidence="6">
    <location>
        <begin position="104"/>
        <end position="123"/>
    </location>
</feature>
<keyword evidence="4 6" id="KW-1133">Transmembrane helix</keyword>
<sequence length="335" mass="35028">MDGQLAALVILALIFDFLNGVHDSSNIVATIISSRSLSPRLALTLTAMAEFSGPFLFGVAVATTIGSEIVSPDIMTIPILLSALIGAIVWNIFTWFVGIPSSSSHALIGGMVGAIGVGVNMQVIQFSGVLKVLSALFVSPVIGLAAGFVFTRLVYWLARNASMKINIFFKQAQVLTGIGLALSHGANDAQKTMGIITLGLVAGGYIPSFQVPLWVIFASASAIAIGTVSGGWRLIKTLGAGFFRIRPIHGFCTQITSAGVILGAALFGGPVSTTQVVSSAIMGVGAADRVNKVRWNAAGNILMAWLITIPMSGLVAGLTVWIIRLFQNLSISFLH</sequence>
<proteinExistence type="predicted"/>
<keyword evidence="2" id="KW-0813">Transport</keyword>
<comment type="subcellular location">
    <subcellularLocation>
        <location evidence="1">Membrane</location>
        <topology evidence="1">Multi-pass membrane protein</topology>
    </subcellularLocation>
</comment>
<dbReference type="Pfam" id="PF01384">
    <property type="entry name" value="PHO4"/>
    <property type="match status" value="1"/>
</dbReference>
<evidence type="ECO:0008006" key="9">
    <source>
        <dbReference type="Google" id="ProtNLM"/>
    </source>
</evidence>
<name>A0A0P6X7P4_9CHLR</name>
<feature type="transmembrane region" description="Helical" evidence="6">
    <location>
        <begin position="44"/>
        <end position="65"/>
    </location>
</feature>